<keyword evidence="1" id="KW-0472">Membrane</keyword>
<gene>
    <name evidence="2" type="ORF">EDS130_LOCUS18542</name>
</gene>
<keyword evidence="1" id="KW-0812">Transmembrane</keyword>
<sequence>MLRMYVVDRQMEWNRSNYLRLALLLLLFIFTVYYILVQSNSYELRSTVQVLYRILNRSRIVDLLGLDANITTTITPNQQVNVTTTLMSSVTTMTAILHKNEKPAVSPTTTAPTGLPTTLDPALLVVERPPPASRLKQNNDMKSSIAVFVFHTKHHVLADAQIYLVRKLAVNLAAVELFVDDVPSEDMLKVAKSHKANLHNYPIEKHQNTRSGSDRNTAVVNWALARRAKHYLGNGTAILLLDGDVFPLSPFDSITLLNSRDVVCRKHPASFARYCWIGLICIGPQLYDTIDNFDVSQMIRNGYAYDSGGKTVEYFLKYPNASFSWMKETIFITQDKNLFWGAFDNDIQWIRRNFYACDKCGAEVFVSPFNNSNAVFYHMISATSEWRFPHQNPRRQAINDAIMNSPYGPNNNFSIDHIYSSVEKVKKMRWIPYFGNLTCENVCKGRY</sequence>
<accession>A0A814LZQ3</accession>
<comment type="caution">
    <text evidence="2">The sequence shown here is derived from an EMBL/GenBank/DDBJ whole genome shotgun (WGS) entry which is preliminary data.</text>
</comment>
<name>A0A814LZQ3_ADIRI</name>
<reference evidence="2" key="1">
    <citation type="submission" date="2021-02" db="EMBL/GenBank/DDBJ databases">
        <authorList>
            <person name="Nowell W R."/>
        </authorList>
    </citation>
    <scope>NUCLEOTIDE SEQUENCE</scope>
</reference>
<dbReference type="AlphaFoldDB" id="A0A814LZQ3"/>
<dbReference type="EMBL" id="CAJNOJ010000086">
    <property type="protein sequence ID" value="CAF1072982.1"/>
    <property type="molecule type" value="Genomic_DNA"/>
</dbReference>
<proteinExistence type="predicted"/>
<dbReference type="OrthoDB" id="10014411at2759"/>
<keyword evidence="1" id="KW-1133">Transmembrane helix</keyword>
<organism evidence="2 3">
    <name type="scientific">Adineta ricciae</name>
    <name type="common">Rotifer</name>
    <dbReference type="NCBI Taxonomy" id="249248"/>
    <lineage>
        <taxon>Eukaryota</taxon>
        <taxon>Metazoa</taxon>
        <taxon>Spiralia</taxon>
        <taxon>Gnathifera</taxon>
        <taxon>Rotifera</taxon>
        <taxon>Eurotatoria</taxon>
        <taxon>Bdelloidea</taxon>
        <taxon>Adinetida</taxon>
        <taxon>Adinetidae</taxon>
        <taxon>Adineta</taxon>
    </lineage>
</organism>
<feature type="transmembrane region" description="Helical" evidence="1">
    <location>
        <begin position="21"/>
        <end position="37"/>
    </location>
</feature>
<evidence type="ECO:0000313" key="3">
    <source>
        <dbReference type="Proteomes" id="UP000663852"/>
    </source>
</evidence>
<protein>
    <submittedName>
        <fullName evidence="2">Uncharacterized protein</fullName>
    </submittedName>
</protein>
<dbReference type="Proteomes" id="UP000663852">
    <property type="component" value="Unassembled WGS sequence"/>
</dbReference>
<evidence type="ECO:0000256" key="1">
    <source>
        <dbReference type="SAM" id="Phobius"/>
    </source>
</evidence>
<evidence type="ECO:0000313" key="2">
    <source>
        <dbReference type="EMBL" id="CAF1072982.1"/>
    </source>
</evidence>